<evidence type="ECO:0000313" key="5">
    <source>
        <dbReference type="Proteomes" id="UP000501107"/>
    </source>
</evidence>
<dbReference type="Proteomes" id="UP000031876">
    <property type="component" value="Chromosome"/>
</dbReference>
<protein>
    <recommendedName>
        <fullName evidence="6">Group-specific protein</fullName>
    </recommendedName>
</protein>
<reference evidence="3 5" key="2">
    <citation type="submission" date="2020-05" db="EMBL/GenBank/DDBJ databases">
        <title>FDA dAtabase for Regulatory Grade micrObial Sequences (FDA-ARGOS): Supporting development and validation of Infectious Disease Dx tests.</title>
        <authorList>
            <person name="Nelson B."/>
            <person name="Plummer A."/>
            <person name="Tallon L."/>
            <person name="Sadzewicz L."/>
            <person name="Zhao X."/>
            <person name="Vavikolanu K."/>
            <person name="Mehta A."/>
            <person name="Aluvathingal J."/>
            <person name="Nadendla S."/>
            <person name="Myers T."/>
            <person name="Yan Y."/>
            <person name="Sichtig H."/>
        </authorList>
    </citation>
    <scope>NUCLEOTIDE SEQUENCE [LARGE SCALE GENOMIC DNA]</scope>
    <source>
        <strain evidence="3 5">FDAARGOS_795</strain>
    </source>
</reference>
<dbReference type="EMBL" id="CP009335">
    <property type="protein sequence ID" value="AJG75599.1"/>
    <property type="molecule type" value="Genomic_DNA"/>
</dbReference>
<dbReference type="KEGG" id="btw:BF38_4223"/>
<gene>
    <name evidence="2" type="ORF">BF38_4223</name>
    <name evidence="3" type="ORF">FOC89_28860</name>
</gene>
<accession>A0A0B5NCT6</accession>
<dbReference type="EMBL" id="CP053980">
    <property type="protein sequence ID" value="QKH27794.1"/>
    <property type="molecule type" value="Genomic_DNA"/>
</dbReference>
<reference evidence="2 4" key="1">
    <citation type="journal article" date="2015" name="Genome Announc.">
        <title>Complete genome sequences for 35 biothreat assay-relevant bacillus species.</title>
        <authorList>
            <person name="Johnson S.L."/>
            <person name="Daligault H.E."/>
            <person name="Davenport K.W."/>
            <person name="Jaissle J."/>
            <person name="Frey K.G."/>
            <person name="Ladner J.T."/>
            <person name="Broomall S.M."/>
            <person name="Bishop-Lilly K.A."/>
            <person name="Bruce D.C."/>
            <person name="Gibbons H.S."/>
            <person name="Coyne S.R."/>
            <person name="Lo C.C."/>
            <person name="Meincke L."/>
            <person name="Munk A.C."/>
            <person name="Koroleva G.I."/>
            <person name="Rosenzweig C.N."/>
            <person name="Palacios G.F."/>
            <person name="Redden C.L."/>
            <person name="Minogue T.D."/>
            <person name="Chain P.S."/>
        </authorList>
    </citation>
    <scope>NUCLEOTIDE SEQUENCE [LARGE SCALE GENOMIC DNA]</scope>
    <source>
        <strain evidence="2 4">HD1011</strain>
    </source>
</reference>
<dbReference type="RefSeq" id="WP_000838693.1">
    <property type="nucleotide sequence ID" value="NZ_CP009335.1"/>
</dbReference>
<feature type="chain" id="PRO_5030004276" description="Group-specific protein" evidence="1">
    <location>
        <begin position="29"/>
        <end position="122"/>
    </location>
</feature>
<organism evidence="3 5">
    <name type="scientific">Bacillus thuringiensis</name>
    <dbReference type="NCBI Taxonomy" id="1428"/>
    <lineage>
        <taxon>Bacteria</taxon>
        <taxon>Bacillati</taxon>
        <taxon>Bacillota</taxon>
        <taxon>Bacilli</taxon>
        <taxon>Bacillales</taxon>
        <taxon>Bacillaceae</taxon>
        <taxon>Bacillus</taxon>
        <taxon>Bacillus cereus group</taxon>
    </lineage>
</organism>
<dbReference type="AlphaFoldDB" id="A0A0B5NCT6"/>
<keyword evidence="1" id="KW-0732">Signal</keyword>
<sequence length="122" mass="13092">MKSLLQKTLAVTGLTASLLGMVSSVSFASISWDNNATRTGSGAKAKATAYTAKKNEPHFYKMTVRASFDDGTSKELALYDAKTSDRINVSVASKGPVTRGYSGHEWIMVGDSAYTSKEMVIK</sequence>
<evidence type="ECO:0008006" key="6">
    <source>
        <dbReference type="Google" id="ProtNLM"/>
    </source>
</evidence>
<evidence type="ECO:0000313" key="2">
    <source>
        <dbReference type="EMBL" id="AJG75599.1"/>
    </source>
</evidence>
<name>A0A0B5NCT6_BACTU</name>
<evidence type="ECO:0000313" key="4">
    <source>
        <dbReference type="Proteomes" id="UP000031876"/>
    </source>
</evidence>
<feature type="signal peptide" evidence="1">
    <location>
        <begin position="1"/>
        <end position="28"/>
    </location>
</feature>
<proteinExistence type="predicted"/>
<evidence type="ECO:0000313" key="3">
    <source>
        <dbReference type="EMBL" id="QKH27794.1"/>
    </source>
</evidence>
<dbReference type="Proteomes" id="UP000501107">
    <property type="component" value="Chromosome"/>
</dbReference>
<evidence type="ECO:0000256" key="1">
    <source>
        <dbReference type="SAM" id="SignalP"/>
    </source>
</evidence>